<dbReference type="AlphaFoldDB" id="A0A1G6N382"/>
<keyword evidence="3" id="KW-1185">Reference proteome</keyword>
<dbReference type="EMBL" id="FMYP01000040">
    <property type="protein sequence ID" value="SDC62151.1"/>
    <property type="molecule type" value="Genomic_DNA"/>
</dbReference>
<dbReference type="PROSITE" id="PS50093">
    <property type="entry name" value="PKD"/>
    <property type="match status" value="1"/>
</dbReference>
<dbReference type="CDD" id="cd00146">
    <property type="entry name" value="PKD"/>
    <property type="match status" value="1"/>
</dbReference>
<protein>
    <recommendedName>
        <fullName evidence="1">PKD domain-containing protein</fullName>
    </recommendedName>
</protein>
<dbReference type="PROSITE" id="PS51257">
    <property type="entry name" value="PROKAR_LIPOPROTEIN"/>
    <property type="match status" value="1"/>
</dbReference>
<feature type="domain" description="PKD" evidence="1">
    <location>
        <begin position="337"/>
        <end position="385"/>
    </location>
</feature>
<sequence>MKKRIFLIGYLLVIGLLWFGCEPMETDKPSTGSAPTAEQLSFIVAPGADDFHFKVINTSAVKGIANWDLGNGGKAIGDTVIGYYPLDKSYTIKLTLFTSGGTAFVTQDLTQTKTDYAYFEDPLLIAISGGPDAVNGKTWVIDSTTAGHLGVGPIDAKTPVWWAAQPLDKAGHWLYDDEFTFKLVGFAYNVNTHGKTYASHDGAAKGLTAGYYTAKTWEDANDEDLTTNDAARASMTWMVDKVGETYFINFAQPGGVLGYDDGQARSYEVLSFGENELYVRSADALDARYHKLIPKGFALPTITFDYTVAATANPNEYSYSIANVLVPANFTVTSIVYDFGDGTTQVAASTSTVLTNTYMRKGVYPTNVRVITTDGTFTKSFTVNVASNHPSYVPYLLDAMIMYNDFGETTLVPMAFDKSGADGSLSIVTNPDATRYPNRSAHAAKYTKINAEWANAYMLLPAGYRFNLTKQTTFKMLVYGNAGDNVLLKLENTDYAGNAWKTATHDYTYTIKESNKWEIAEFNFAGVGAGFDWTGEVFTADITTDSRFNDNFYNVARIMVSPGIGSGTFSFHFDDFAGPHVEGLK</sequence>
<accession>A0A1G6N382</accession>
<dbReference type="RefSeq" id="WP_125869848.1">
    <property type="nucleotide sequence ID" value="NZ_FMYP01000040.1"/>
</dbReference>
<dbReference type="InterPro" id="IPR000601">
    <property type="entry name" value="PKD_dom"/>
</dbReference>
<dbReference type="STRING" id="1640674.SAMN05216323_104015"/>
<dbReference type="OrthoDB" id="5381604at2"/>
<evidence type="ECO:0000313" key="2">
    <source>
        <dbReference type="EMBL" id="SDC62151.1"/>
    </source>
</evidence>
<reference evidence="2 3" key="1">
    <citation type="submission" date="2016-09" db="EMBL/GenBank/DDBJ databases">
        <authorList>
            <person name="Capua I."/>
            <person name="De Benedictis P."/>
            <person name="Joannis T."/>
            <person name="Lombin L.H."/>
            <person name="Cattoli G."/>
        </authorList>
    </citation>
    <scope>NUCLEOTIDE SEQUENCE [LARGE SCALE GENOMIC DNA]</scope>
    <source>
        <strain evidence="2 3">A7P-90m</strain>
    </source>
</reference>
<dbReference type="SUPFAM" id="SSF49299">
    <property type="entry name" value="PKD domain"/>
    <property type="match status" value="1"/>
</dbReference>
<dbReference type="InterPro" id="IPR035986">
    <property type="entry name" value="PKD_dom_sf"/>
</dbReference>
<proteinExistence type="predicted"/>
<gene>
    <name evidence="2" type="ORF">SAMN05216323_104015</name>
</gene>
<organism evidence="2 3">
    <name type="scientific">Williamwhitmania taraxaci</name>
    <dbReference type="NCBI Taxonomy" id="1640674"/>
    <lineage>
        <taxon>Bacteria</taxon>
        <taxon>Pseudomonadati</taxon>
        <taxon>Bacteroidota</taxon>
        <taxon>Bacteroidia</taxon>
        <taxon>Bacteroidales</taxon>
        <taxon>Williamwhitmaniaceae</taxon>
        <taxon>Williamwhitmania</taxon>
    </lineage>
</organism>
<dbReference type="Proteomes" id="UP000199452">
    <property type="component" value="Unassembled WGS sequence"/>
</dbReference>
<evidence type="ECO:0000313" key="3">
    <source>
        <dbReference type="Proteomes" id="UP000199452"/>
    </source>
</evidence>
<name>A0A1G6N382_9BACT</name>
<evidence type="ECO:0000259" key="1">
    <source>
        <dbReference type="PROSITE" id="PS50093"/>
    </source>
</evidence>